<accession>A0A2N8HFG3</accession>
<evidence type="ECO:0000256" key="1">
    <source>
        <dbReference type="SAM" id="MobiDB-lite"/>
    </source>
</evidence>
<evidence type="ECO:0008006" key="5">
    <source>
        <dbReference type="Google" id="ProtNLM"/>
    </source>
</evidence>
<proteinExistence type="predicted"/>
<dbReference type="AlphaFoldDB" id="A0A2N8HFG3"/>
<keyword evidence="2" id="KW-0472">Membrane</keyword>
<keyword evidence="2" id="KW-0812">Transmembrane</keyword>
<dbReference type="Proteomes" id="UP000236000">
    <property type="component" value="Unassembled WGS sequence"/>
</dbReference>
<name>A0A2N8HFG3_9BACT</name>
<evidence type="ECO:0000313" key="3">
    <source>
        <dbReference type="EMBL" id="PNC19018.1"/>
    </source>
</evidence>
<feature type="transmembrane region" description="Helical" evidence="2">
    <location>
        <begin position="49"/>
        <end position="67"/>
    </location>
</feature>
<evidence type="ECO:0000313" key="4">
    <source>
        <dbReference type="Proteomes" id="UP000236000"/>
    </source>
</evidence>
<feature type="region of interest" description="Disordered" evidence="1">
    <location>
        <begin position="743"/>
        <end position="770"/>
    </location>
</feature>
<gene>
    <name evidence="3" type="ORF">CXU22_04320</name>
</gene>
<keyword evidence="2" id="KW-1133">Transmembrane helix</keyword>
<reference evidence="3 4" key="1">
    <citation type="journal article" date="2017" name="BMC Genomics">
        <title>Genome sequencing of 39 Akkermansia muciniphila isolates reveals its population structure, genomic and functional diverisity, and global distribution in mammalian gut microbiotas.</title>
        <authorList>
            <person name="Guo X."/>
            <person name="Li S."/>
            <person name="Zhang J."/>
            <person name="Wu F."/>
            <person name="Li X."/>
            <person name="Wu D."/>
            <person name="Zhang M."/>
            <person name="Ou Z."/>
            <person name="Jie Z."/>
            <person name="Yan Q."/>
            <person name="Li P."/>
            <person name="Yi J."/>
            <person name="Peng Y."/>
        </authorList>
    </citation>
    <scope>NUCLEOTIDE SEQUENCE [LARGE SCALE GENOMIC DNA]</scope>
    <source>
        <strain evidence="3 4">GP24</strain>
    </source>
</reference>
<feature type="compositionally biased region" description="Basic and acidic residues" evidence="1">
    <location>
        <begin position="743"/>
        <end position="759"/>
    </location>
</feature>
<feature type="region of interest" description="Disordered" evidence="1">
    <location>
        <begin position="128"/>
        <end position="156"/>
    </location>
</feature>
<evidence type="ECO:0000256" key="2">
    <source>
        <dbReference type="SAM" id="Phobius"/>
    </source>
</evidence>
<organism evidence="3 4">
    <name type="scientific">Akkermansia muciniphila</name>
    <dbReference type="NCBI Taxonomy" id="239935"/>
    <lineage>
        <taxon>Bacteria</taxon>
        <taxon>Pseudomonadati</taxon>
        <taxon>Verrucomicrobiota</taxon>
        <taxon>Verrucomicrobiia</taxon>
        <taxon>Verrucomicrobiales</taxon>
        <taxon>Akkermansiaceae</taxon>
        <taxon>Akkermansia</taxon>
    </lineage>
</organism>
<protein>
    <recommendedName>
        <fullName evidence="5">Transglutaminase-like domain-containing protein</fullName>
    </recommendedName>
</protein>
<comment type="caution">
    <text evidence="3">The sequence shown here is derived from an EMBL/GenBank/DDBJ whole genome shotgun (WGS) entry which is preliminary data.</text>
</comment>
<sequence length="770" mass="87578">MRFYVRRKGVENLFPPCPDCSNPLNPYPMNPANPLRPGSPKRKKSSSGGIIMTIILVLALAGGGVVYHRISVQREAEAAELAARKEAEAKAARARKAAELEAARRAAEERARAEAAEKARLEAERLAAEEAARKRQQKKPEEVKPVPAEPKEEPVVQEEDPRLEIFKKPVLLVSLKANNAANRKLFTDAFNLALETGRYDLYADFLRSNLERDAVKVIKFGKFDVSMYDQSPYLMRANELYQLISKVGAETIQEQLKESSPRYFYPWLFSDPSDPLRLFLRTMAREQTPKEQWGGILRKWAEFWMKTSAMPRSKYSSLALACAMLDPRIASSPSRLRASSSTNVSTTPLTLEQVFEYFVEMDEAHELLTDITKLSPSELLFVVDVRLPRSEMDWARKKVRLTRKGWGGAYSMIRYRMDRAALGKDPYTNYTFQEILDEGGICMDQAYFAVNTAKCNGIPSAYVTGDGNRGPHAWINLLTTDETWQSYGGYGYNTGHFSHPHNRKSKHESTLLQGMDKKVNGARLDSSLDYLSLADLFEEMQKPDCVRVMLEAATQATPGSPLGWERLIALMSRPESGTKLEEWDALVTMIKRKFRSRPDYLAMAARVEDEYIFPMRDASTNKRNVARDLKKLEKETDEGRSDLTSAAIKRQADILMENGDKAGVASLYRKSMKDYARRAEVFEALMGQYYRYFSQDQEAVLQLAKEAESSYNRYIRTKSDDYFKVKKEVAIQKKIAGYYEKGGNEKKAASLRKDAEKREKNSKKGIREEN</sequence>
<dbReference type="EMBL" id="PJKA01000006">
    <property type="protein sequence ID" value="PNC19018.1"/>
    <property type="molecule type" value="Genomic_DNA"/>
</dbReference>